<keyword evidence="6" id="KW-0007">Acetylation</keyword>
<feature type="region of interest" description="Disordered" evidence="12">
    <location>
        <begin position="318"/>
        <end position="349"/>
    </location>
</feature>
<reference evidence="14" key="3">
    <citation type="submission" date="2025-09" db="UniProtKB">
        <authorList>
            <consortium name="Ensembl"/>
        </authorList>
    </citation>
    <scope>IDENTIFICATION</scope>
</reference>
<dbReference type="InterPro" id="IPR003593">
    <property type="entry name" value="AAA+_ATPase"/>
</dbReference>
<sequence length="376" mass="41872">MDGPENSGSGTDSGAAGAAGAAVRDRPVCLIVLGMAGSGKTTFVQRLTAHLHSHKSPPYVINLDPAVHEVPFPANIDIRDTVNYKEVMKQYGLGPNGGIVTSLNLFATRFDQVMQFIEKKQQNHRYVLIDTPGQIEVFTWSASGTIITEALASSFPCVVVYVMDTSRSVNPVTFMSNMLYACSILYKTKLPFIVVMNKTDIIDHSFAVEWMQDFEVFQDALNQETSYVSNLTRSMSLVLDEFYTSLRVVGVSAVTGSGLDELFVQVEDAAKEYDRKQQQQLERLRKDLGAVLYSIPTLMYFLYTEEVDVAGPSDLIMTRGNRDDEGEEEELDSDTDDIDHNVTEESKETDAFRNFLKDRKELVHVRNQKGSTPEGS</sequence>
<evidence type="ECO:0000256" key="9">
    <source>
        <dbReference type="ARBA" id="ARBA00058008"/>
    </source>
</evidence>
<dbReference type="AlphaFoldDB" id="A0A673BTP0"/>
<evidence type="ECO:0000259" key="13">
    <source>
        <dbReference type="SMART" id="SM00382"/>
    </source>
</evidence>
<evidence type="ECO:0000256" key="4">
    <source>
        <dbReference type="ARBA" id="ARBA00022741"/>
    </source>
</evidence>
<dbReference type="CDD" id="cd17870">
    <property type="entry name" value="GPN1"/>
    <property type="match status" value="1"/>
</dbReference>
<dbReference type="SUPFAM" id="SSF52540">
    <property type="entry name" value="P-loop containing nucleoside triphosphate hydrolases"/>
    <property type="match status" value="1"/>
</dbReference>
<evidence type="ECO:0000256" key="5">
    <source>
        <dbReference type="ARBA" id="ARBA00022801"/>
    </source>
</evidence>
<evidence type="ECO:0000256" key="7">
    <source>
        <dbReference type="ARBA" id="ARBA00023134"/>
    </source>
</evidence>
<keyword evidence="8" id="KW-0539">Nucleus</keyword>
<accession>A0A673BTP0</accession>
<keyword evidence="15" id="KW-1185">Reference proteome</keyword>
<evidence type="ECO:0000256" key="12">
    <source>
        <dbReference type="SAM" id="MobiDB-lite"/>
    </source>
</evidence>
<dbReference type="InterPro" id="IPR004130">
    <property type="entry name" value="Gpn"/>
</dbReference>
<evidence type="ECO:0000256" key="6">
    <source>
        <dbReference type="ARBA" id="ARBA00022990"/>
    </source>
</evidence>
<gene>
    <name evidence="14" type="primary">gpn1</name>
</gene>
<dbReference type="PANTHER" id="PTHR21231">
    <property type="entry name" value="XPA-BINDING PROTEIN 1-RELATED"/>
    <property type="match status" value="1"/>
</dbReference>
<dbReference type="Gene3D" id="3.40.50.300">
    <property type="entry name" value="P-loop containing nucleotide triphosphate hydrolases"/>
    <property type="match status" value="1"/>
</dbReference>
<evidence type="ECO:0000256" key="10">
    <source>
        <dbReference type="ARBA" id="ARBA00063285"/>
    </source>
</evidence>
<dbReference type="PRINTS" id="PR00449">
    <property type="entry name" value="RASTRNSFRMNG"/>
</dbReference>
<dbReference type="InterPro" id="IPR027417">
    <property type="entry name" value="P-loop_NTPase"/>
</dbReference>
<comment type="subunit">
    <text evidence="11">Binds to RNA polymerase II.</text>
</comment>
<dbReference type="Proteomes" id="UP000472271">
    <property type="component" value="Chromosome 3"/>
</dbReference>
<reference evidence="14" key="2">
    <citation type="submission" date="2025-08" db="UniProtKB">
        <authorList>
            <consortium name="Ensembl"/>
        </authorList>
    </citation>
    <scope>IDENTIFICATION</scope>
</reference>
<dbReference type="PANTHER" id="PTHR21231:SF8">
    <property type="entry name" value="GPN-LOOP GTPASE 1"/>
    <property type="match status" value="1"/>
</dbReference>
<feature type="compositionally biased region" description="Basic and acidic residues" evidence="12">
    <location>
        <begin position="338"/>
        <end position="349"/>
    </location>
</feature>
<evidence type="ECO:0000256" key="1">
    <source>
        <dbReference type="ARBA" id="ARBA00005290"/>
    </source>
</evidence>
<evidence type="ECO:0000256" key="2">
    <source>
        <dbReference type="ARBA" id="ARBA00022490"/>
    </source>
</evidence>
<proteinExistence type="inferred from homology"/>
<keyword evidence="3" id="KW-0597">Phosphoprotein</keyword>
<name>A0A673BTP0_9TELE</name>
<dbReference type="GO" id="GO:0005634">
    <property type="term" value="C:nucleus"/>
    <property type="evidence" value="ECO:0007669"/>
    <property type="project" value="UniProtKB-SubCell"/>
</dbReference>
<comment type="subunit">
    <text evidence="10">Heterodimer with GPN3. Binds to RNA polymerase II (RNAPII). Interacts directly with RNAPII subunits RPB4 and RPB7 and the CTD of RPB1. Interacts with XPA.</text>
</comment>
<comment type="function">
    <text evidence="9">Small GTPase required for proper nuclear import of RNA polymerase II (RNAPII). May act at an RNAP assembly step prior to nuclear import. Forms an interface between the RNA polymerase II enzyme and chaperone/scaffolding proteins, suggesting that it is required to connect RNA polymerase II to regulators of protein complex formation. May be involved in nuclear localization of XPA.</text>
</comment>
<evidence type="ECO:0000256" key="8">
    <source>
        <dbReference type="ARBA" id="ARBA00023242"/>
    </source>
</evidence>
<protein>
    <recommendedName>
        <fullName evidence="11">GPN-loop GTPase</fullName>
        <ecNumber evidence="11">3.6.5.-</ecNumber>
    </recommendedName>
</protein>
<dbReference type="GO" id="GO:0005525">
    <property type="term" value="F:GTP binding"/>
    <property type="evidence" value="ECO:0007669"/>
    <property type="project" value="UniProtKB-KW"/>
</dbReference>
<dbReference type="FunFam" id="3.40.50.300:FF:000696">
    <property type="entry name" value="GPN-loop GTPase"/>
    <property type="match status" value="1"/>
</dbReference>
<comment type="subcellular location">
    <subcellularLocation>
        <location evidence="11">Cytoplasm</location>
    </subcellularLocation>
    <subcellularLocation>
        <location evidence="11">Nucleus</location>
    </subcellularLocation>
</comment>
<dbReference type="GO" id="GO:0003924">
    <property type="term" value="F:GTPase activity"/>
    <property type="evidence" value="ECO:0007669"/>
    <property type="project" value="InterPro"/>
</dbReference>
<evidence type="ECO:0000313" key="14">
    <source>
        <dbReference type="Ensembl" id="ENSSORP00005046221.1"/>
    </source>
</evidence>
<dbReference type="Ensembl" id="ENSSORT00005047380.1">
    <property type="protein sequence ID" value="ENSSORP00005046221.1"/>
    <property type="gene ID" value="ENSSORG00005021176.1"/>
</dbReference>
<dbReference type="SMART" id="SM00382">
    <property type="entry name" value="AAA"/>
    <property type="match status" value="1"/>
</dbReference>
<feature type="compositionally biased region" description="Acidic residues" evidence="12">
    <location>
        <begin position="324"/>
        <end position="337"/>
    </location>
</feature>
<dbReference type="Pfam" id="PF03029">
    <property type="entry name" value="ATP_bind_1"/>
    <property type="match status" value="1"/>
</dbReference>
<keyword evidence="4 11" id="KW-0547">Nucleotide-binding</keyword>
<keyword evidence="2 11" id="KW-0963">Cytoplasm</keyword>
<dbReference type="GO" id="GO:0005737">
    <property type="term" value="C:cytoplasm"/>
    <property type="evidence" value="ECO:0007669"/>
    <property type="project" value="UniProtKB-SubCell"/>
</dbReference>
<evidence type="ECO:0000256" key="11">
    <source>
        <dbReference type="RuleBase" id="RU365059"/>
    </source>
</evidence>
<keyword evidence="5 11" id="KW-0378">Hydrolase</keyword>
<comment type="similarity">
    <text evidence="1 11">Belongs to the GPN-loop GTPase family.</text>
</comment>
<organism evidence="14 15">
    <name type="scientific">Sphaeramia orbicularis</name>
    <name type="common">orbiculate cardinalfish</name>
    <dbReference type="NCBI Taxonomy" id="375764"/>
    <lineage>
        <taxon>Eukaryota</taxon>
        <taxon>Metazoa</taxon>
        <taxon>Chordata</taxon>
        <taxon>Craniata</taxon>
        <taxon>Vertebrata</taxon>
        <taxon>Euteleostomi</taxon>
        <taxon>Actinopterygii</taxon>
        <taxon>Neopterygii</taxon>
        <taxon>Teleostei</taxon>
        <taxon>Neoteleostei</taxon>
        <taxon>Acanthomorphata</taxon>
        <taxon>Gobiaria</taxon>
        <taxon>Kurtiformes</taxon>
        <taxon>Apogonoidei</taxon>
        <taxon>Apogonidae</taxon>
        <taxon>Apogoninae</taxon>
        <taxon>Sphaeramia</taxon>
    </lineage>
</organism>
<evidence type="ECO:0000256" key="3">
    <source>
        <dbReference type="ARBA" id="ARBA00022553"/>
    </source>
</evidence>
<keyword evidence="7 11" id="KW-0342">GTP-binding</keyword>
<dbReference type="EC" id="3.6.5.-" evidence="11"/>
<feature type="domain" description="AAA+ ATPase" evidence="13">
    <location>
        <begin position="26"/>
        <end position="164"/>
    </location>
</feature>
<evidence type="ECO:0000313" key="15">
    <source>
        <dbReference type="Proteomes" id="UP000472271"/>
    </source>
</evidence>
<dbReference type="InterPro" id="IPR030230">
    <property type="entry name" value="Gpn1/Npa3/XAB1"/>
</dbReference>
<reference evidence="14" key="1">
    <citation type="submission" date="2019-06" db="EMBL/GenBank/DDBJ databases">
        <authorList>
            <consortium name="Wellcome Sanger Institute Data Sharing"/>
        </authorList>
    </citation>
    <scope>NUCLEOTIDE SEQUENCE [LARGE SCALE GENOMIC DNA]</scope>
</reference>